<dbReference type="SUPFAM" id="SSF52540">
    <property type="entry name" value="P-loop containing nucleoside triphosphate hydrolases"/>
    <property type="match status" value="1"/>
</dbReference>
<evidence type="ECO:0000313" key="2">
    <source>
        <dbReference type="EMBL" id="KAK7046009.1"/>
    </source>
</evidence>
<evidence type="ECO:0008006" key="4">
    <source>
        <dbReference type="Google" id="ProtNLM"/>
    </source>
</evidence>
<accession>A0AAW0D527</accession>
<dbReference type="InterPro" id="IPR027417">
    <property type="entry name" value="P-loop_NTPase"/>
</dbReference>
<keyword evidence="3" id="KW-1185">Reference proteome</keyword>
<organism evidence="2 3">
    <name type="scientific">Paramarasmius palmivorus</name>
    <dbReference type="NCBI Taxonomy" id="297713"/>
    <lineage>
        <taxon>Eukaryota</taxon>
        <taxon>Fungi</taxon>
        <taxon>Dikarya</taxon>
        <taxon>Basidiomycota</taxon>
        <taxon>Agaricomycotina</taxon>
        <taxon>Agaricomycetes</taxon>
        <taxon>Agaricomycetidae</taxon>
        <taxon>Agaricales</taxon>
        <taxon>Marasmiineae</taxon>
        <taxon>Marasmiaceae</taxon>
        <taxon>Paramarasmius</taxon>
    </lineage>
</organism>
<feature type="compositionally biased region" description="Polar residues" evidence="1">
    <location>
        <begin position="347"/>
        <end position="360"/>
    </location>
</feature>
<feature type="compositionally biased region" description="Low complexity" evidence="1">
    <location>
        <begin position="306"/>
        <end position="316"/>
    </location>
</feature>
<sequence length="823" mass="92305">MEFGCGLSLFSGSTEGAILILPEGGAREDHHNEDAFEQYARRNALRWFRYINGVRGRRLSGNALILVTGVDKTNTWGVASFSDAELGSVMMELVPNMLGSHTKYHFQRFAYATTRTGPITTGQPEGAENNVNQCIFLRGIRIVVGQRLLPRTISVKTEDVQQLPLEGSKFVPFGSQHQHSQPGPSSLSPLSAPSSLFSNYTSPSGLTVTTERIPPQVSAYDPCTTLGNRLLELVPDADVATIRDKQLLELLRTSDGCLPSDEELLHRMEQYFQAVGTNGFAWLSPQGSARSQSQTSAHGYAESDSDTSLKTSTSPDRQLPKEPGVVSELEYHTADSSGPQMHRTDTFHQISDGNQKSRNAPVTAVRTPPMTRPSRRISDGTFKASHSRTAATSVARTPQEVVREKVPRFRVLVMGRRNAGKTTLLQKMTQSSDGTFIIHDDSGKQVDAGTILELSVGRGKSRINWEITFKRHAYFETLDVKAHTSSLGSNLGFVFHDSRGMEAGSVYEVEDLKKFLKERSQESLDKQIHVIWYCLSADTDRPLCDAEMAFFENGTEGVPVIAIFTKFESRINKAFSKLCDEGMSLKDARRQAEQRAKHDWEILLTERKQRMKYPPAACVYLQKMDKPETTCEPLTLATHRTIETEVVSRLFAMVQRTSVEVSMGVALVYAISLAAEKHEQVRRENNKLYAWTTLLLSLFPHWNMQSQEQVRVIVHAATTWDNPSTTTKLQLLTFFIDVLVIAECLFWVGGSMPYNLGLVQEVIRQYQNSQSERERFRAIAGQLFVETGTTVLGYDVHLFRDRLRELAMKYEKVLIDNHFTLRS</sequence>
<evidence type="ECO:0000313" key="3">
    <source>
        <dbReference type="Proteomes" id="UP001383192"/>
    </source>
</evidence>
<evidence type="ECO:0000256" key="1">
    <source>
        <dbReference type="SAM" id="MobiDB-lite"/>
    </source>
</evidence>
<dbReference type="CDD" id="cd00882">
    <property type="entry name" value="Ras_like_GTPase"/>
    <property type="match status" value="1"/>
</dbReference>
<proteinExistence type="predicted"/>
<protein>
    <recommendedName>
        <fullName evidence="4">G domain-containing protein</fullName>
    </recommendedName>
</protein>
<gene>
    <name evidence="2" type="ORF">VNI00_007004</name>
</gene>
<comment type="caution">
    <text evidence="2">The sequence shown here is derived from an EMBL/GenBank/DDBJ whole genome shotgun (WGS) entry which is preliminary data.</text>
</comment>
<feature type="compositionally biased region" description="Polar residues" evidence="1">
    <location>
        <begin position="285"/>
        <end position="297"/>
    </location>
</feature>
<feature type="region of interest" description="Disordered" evidence="1">
    <location>
        <begin position="285"/>
        <end position="399"/>
    </location>
</feature>
<dbReference type="EMBL" id="JAYKXP010000022">
    <property type="protein sequence ID" value="KAK7046009.1"/>
    <property type="molecule type" value="Genomic_DNA"/>
</dbReference>
<feature type="compositionally biased region" description="Polar residues" evidence="1">
    <location>
        <begin position="387"/>
        <end position="396"/>
    </location>
</feature>
<dbReference type="Proteomes" id="UP001383192">
    <property type="component" value="Unassembled WGS sequence"/>
</dbReference>
<reference evidence="2 3" key="1">
    <citation type="submission" date="2024-01" db="EMBL/GenBank/DDBJ databases">
        <title>A draft genome for a cacao thread blight-causing isolate of Paramarasmius palmivorus.</title>
        <authorList>
            <person name="Baruah I.K."/>
            <person name="Bukari Y."/>
            <person name="Amoako-Attah I."/>
            <person name="Meinhardt L.W."/>
            <person name="Bailey B.A."/>
            <person name="Cohen S.P."/>
        </authorList>
    </citation>
    <scope>NUCLEOTIDE SEQUENCE [LARGE SCALE GENOMIC DNA]</scope>
    <source>
        <strain evidence="2 3">GH-12</strain>
    </source>
</reference>
<feature type="region of interest" description="Disordered" evidence="1">
    <location>
        <begin position="171"/>
        <end position="192"/>
    </location>
</feature>
<feature type="compositionally biased region" description="Low complexity" evidence="1">
    <location>
        <begin position="174"/>
        <end position="192"/>
    </location>
</feature>
<dbReference type="AlphaFoldDB" id="A0AAW0D527"/>
<dbReference type="Gene3D" id="3.40.50.300">
    <property type="entry name" value="P-loop containing nucleotide triphosphate hydrolases"/>
    <property type="match status" value="1"/>
</dbReference>
<name>A0AAW0D527_9AGAR</name>